<proteinExistence type="predicted"/>
<evidence type="ECO:0000313" key="3">
    <source>
        <dbReference type="EMBL" id="GAA2600376.1"/>
    </source>
</evidence>
<feature type="region of interest" description="Disordered" evidence="1">
    <location>
        <begin position="27"/>
        <end position="64"/>
    </location>
</feature>
<dbReference type="Gene3D" id="3.40.630.30">
    <property type="match status" value="1"/>
</dbReference>
<dbReference type="PROSITE" id="PS51186">
    <property type="entry name" value="GNAT"/>
    <property type="match status" value="1"/>
</dbReference>
<dbReference type="CDD" id="cd04301">
    <property type="entry name" value="NAT_SF"/>
    <property type="match status" value="1"/>
</dbReference>
<feature type="compositionally biased region" description="Low complexity" evidence="1">
    <location>
        <begin position="32"/>
        <end position="42"/>
    </location>
</feature>
<gene>
    <name evidence="3" type="ORF">GCM10009863_12130</name>
</gene>
<accession>A0ABN3PX83</accession>
<dbReference type="Proteomes" id="UP001501447">
    <property type="component" value="Unassembled WGS sequence"/>
</dbReference>
<reference evidence="3 4" key="1">
    <citation type="journal article" date="2019" name="Int. J. Syst. Evol. Microbiol.">
        <title>The Global Catalogue of Microorganisms (GCM) 10K type strain sequencing project: providing services to taxonomists for standard genome sequencing and annotation.</title>
        <authorList>
            <consortium name="The Broad Institute Genomics Platform"/>
            <consortium name="The Broad Institute Genome Sequencing Center for Infectious Disease"/>
            <person name="Wu L."/>
            <person name="Ma J."/>
        </authorList>
    </citation>
    <scope>NUCLEOTIDE SEQUENCE [LARGE SCALE GENOMIC DNA]</scope>
    <source>
        <strain evidence="3 4">JCM 16373</strain>
    </source>
</reference>
<dbReference type="InterPro" id="IPR016181">
    <property type="entry name" value="Acyl_CoA_acyltransferase"/>
</dbReference>
<keyword evidence="4" id="KW-1185">Reference proteome</keyword>
<organism evidence="3 4">
    <name type="scientific">Streptomyces axinellae</name>
    <dbReference type="NCBI Taxonomy" id="552788"/>
    <lineage>
        <taxon>Bacteria</taxon>
        <taxon>Bacillati</taxon>
        <taxon>Actinomycetota</taxon>
        <taxon>Actinomycetes</taxon>
        <taxon>Kitasatosporales</taxon>
        <taxon>Streptomycetaceae</taxon>
        <taxon>Streptomyces</taxon>
    </lineage>
</organism>
<name>A0ABN3PX83_9ACTN</name>
<dbReference type="InterPro" id="IPR000182">
    <property type="entry name" value="GNAT_dom"/>
</dbReference>
<feature type="domain" description="N-acetyltransferase" evidence="2">
    <location>
        <begin position="37"/>
        <end position="168"/>
    </location>
</feature>
<comment type="caution">
    <text evidence="3">The sequence shown here is derived from an EMBL/GenBank/DDBJ whole genome shotgun (WGS) entry which is preliminary data.</text>
</comment>
<protein>
    <recommendedName>
        <fullName evidence="2">N-acetyltransferase domain-containing protein</fullName>
    </recommendedName>
</protein>
<dbReference type="RefSeq" id="WP_344562889.1">
    <property type="nucleotide sequence ID" value="NZ_BAAARJ010000003.1"/>
</dbReference>
<evidence type="ECO:0000313" key="4">
    <source>
        <dbReference type="Proteomes" id="UP001501447"/>
    </source>
</evidence>
<evidence type="ECO:0000256" key="1">
    <source>
        <dbReference type="SAM" id="MobiDB-lite"/>
    </source>
</evidence>
<sequence length="305" mass="32691">MLLRPVRETEEDAETVHLVAKASFGASHALKGDAPSEPSSEAPSEDGSESLADRRRARSQEKIRHLVRTDPAGSWIAEDETGQAVGAAQSLIREGTWGLALLVVLPGAQGKGVGNALLRRTMEYGRACLRGVICCSRHPAAARVYRQAGFELHPTIRMRGVVDRVRLGTPEGAAVEGSARDRDLLDSIDRRLRGGAHGPDHEFLLRHCRLVVADDLAGSGYCYMTDQGKVELLAATSRRLATRVLSAALLGVEEGVVAEVQDVTAGQQWAVDVGLAAGLELRAEGFLCFRGMRPPAPYIPSGAFL</sequence>
<feature type="compositionally biased region" description="Basic and acidic residues" evidence="1">
    <location>
        <begin position="51"/>
        <end position="64"/>
    </location>
</feature>
<dbReference type="SUPFAM" id="SSF55729">
    <property type="entry name" value="Acyl-CoA N-acyltransferases (Nat)"/>
    <property type="match status" value="1"/>
</dbReference>
<dbReference type="EMBL" id="BAAARJ010000003">
    <property type="protein sequence ID" value="GAA2600376.1"/>
    <property type="molecule type" value="Genomic_DNA"/>
</dbReference>
<dbReference type="Pfam" id="PF13508">
    <property type="entry name" value="Acetyltransf_7"/>
    <property type="match status" value="1"/>
</dbReference>
<evidence type="ECO:0000259" key="2">
    <source>
        <dbReference type="PROSITE" id="PS51186"/>
    </source>
</evidence>